<keyword evidence="4" id="KW-1185">Reference proteome</keyword>
<comment type="caution">
    <text evidence="3">The sequence shown here is derived from an EMBL/GenBank/DDBJ whole genome shotgun (WGS) entry which is preliminary data.</text>
</comment>
<name>A0A9W8IW10_9AGAR</name>
<dbReference type="InterPro" id="IPR004242">
    <property type="entry name" value="Transposase_21"/>
</dbReference>
<evidence type="ECO:0000256" key="1">
    <source>
        <dbReference type="SAM" id="Coils"/>
    </source>
</evidence>
<protein>
    <recommendedName>
        <fullName evidence="5">Transposase family Tnp2 protein</fullName>
    </recommendedName>
</protein>
<dbReference type="PANTHER" id="PTHR46579:SF1">
    <property type="entry name" value="F5_8 TYPE C DOMAIN-CONTAINING PROTEIN"/>
    <property type="match status" value="1"/>
</dbReference>
<accession>A0A9W8IW10</accession>
<organism evidence="3 4">
    <name type="scientific">Candolleomyces eurysporus</name>
    <dbReference type="NCBI Taxonomy" id="2828524"/>
    <lineage>
        <taxon>Eukaryota</taxon>
        <taxon>Fungi</taxon>
        <taxon>Dikarya</taxon>
        <taxon>Basidiomycota</taxon>
        <taxon>Agaricomycotina</taxon>
        <taxon>Agaricomycetes</taxon>
        <taxon>Agaricomycetidae</taxon>
        <taxon>Agaricales</taxon>
        <taxon>Agaricineae</taxon>
        <taxon>Psathyrellaceae</taxon>
        <taxon>Candolleomyces</taxon>
    </lineage>
</organism>
<dbReference type="EMBL" id="JANBPK010001767">
    <property type="protein sequence ID" value="KAJ2920773.1"/>
    <property type="molecule type" value="Genomic_DNA"/>
</dbReference>
<evidence type="ECO:0000313" key="4">
    <source>
        <dbReference type="Proteomes" id="UP001140091"/>
    </source>
</evidence>
<feature type="coiled-coil region" evidence="1">
    <location>
        <begin position="168"/>
        <end position="195"/>
    </location>
</feature>
<evidence type="ECO:0008006" key="5">
    <source>
        <dbReference type="Google" id="ProtNLM"/>
    </source>
</evidence>
<sequence length="933" mass="107019">MPLGKRIICGCGCGKKVSRSTNRRHRTGQAPRTILASQVLDGGRPAGPDIHRTGRPRKIPRVDSAEAPFSLPQPLLHENASTSKEPTFMQADFAQSPPSQLFDDYSSPDRTIPGSDDCVQPTLHSQRDLVELDDEEEPVLLAAVVGGDSDVDGKDEEIADAEEQYQYYAESDEMLEEFEREMAEIAEEITDEEIAYLRHFALKINTHMSDETFEKLEFAFPESPFQSYKLTRSRAEFLAQSKPVPYDCCVASCCCFVGPHAELDACPYCQEPRFDSQGRPRKRFTYVPMIPRLKAFYESPSAEISKNMRYRGEFKSEDSIIQDFMDGSNYKQLREQHVTTNDQCLPHKFFDDPRDIALGFSTDGFCPFKRRKKTCWPLLVYNYNLPPEIRFWVQHIVCIGVIPGPKKPKDFDSFFWPAIEEFLKLAQGVRCLDRHTLEHFWLRAYLILCFGDIPAMSMIMRIKGHNGLLPCRMCEIPGLRIPDSRNPVHYVPLDRSKHPLVRTSTSAIKVYTPGSLPRRTHQRFMAQAREVQFARTNAESEKLAKQYGIKGIPILLTLSSLFFPSSFPYDFMHLIFENVMKNLILLWTRGYKGIDEGAGSYEIAPHVWEAIGAATAASAQTIPSAFAASPANIANEKASSTADMWSFWLQYLGSILLSRKFRRPIYFQHFIELVKLVRICLQFELTAEDVQTLHDGFPNWVLQYEKYLPIQYRQFNLSDFLCRLYYQFKPERLPICPLTIHAVLHIPDNIVETGPVWTSWAFPTERFCGHLLPAIRSRRHPFANLDNFVVASSQLNQIKVKYDLFSALLLKRPKTAEIPNSFSHKDYPTCVLLYPRRPSSTIPSSLEPKIAACLATRFDKNISIVRKYFSMTMAEQWARVRRLGDGDDMRASTLDFNSEDRRDATFIRYDQLVDIHENRRRVAPDSPSSRTRT</sequence>
<evidence type="ECO:0000313" key="3">
    <source>
        <dbReference type="EMBL" id="KAJ2920773.1"/>
    </source>
</evidence>
<dbReference type="Proteomes" id="UP001140091">
    <property type="component" value="Unassembled WGS sequence"/>
</dbReference>
<dbReference type="PANTHER" id="PTHR46579">
    <property type="entry name" value="F5/8 TYPE C DOMAIN-CONTAINING PROTEIN-RELATED"/>
    <property type="match status" value="1"/>
</dbReference>
<dbReference type="Pfam" id="PF02992">
    <property type="entry name" value="Transposase_21"/>
    <property type="match status" value="1"/>
</dbReference>
<reference evidence="3" key="1">
    <citation type="submission" date="2022-06" db="EMBL/GenBank/DDBJ databases">
        <title>Genome Sequence of Candolleomyces eurysporus.</title>
        <authorList>
            <person name="Buettner E."/>
        </authorList>
    </citation>
    <scope>NUCLEOTIDE SEQUENCE</scope>
    <source>
        <strain evidence="3">VTCC 930004</strain>
    </source>
</reference>
<feature type="region of interest" description="Disordered" evidence="2">
    <location>
        <begin position="39"/>
        <end position="62"/>
    </location>
</feature>
<evidence type="ECO:0000256" key="2">
    <source>
        <dbReference type="SAM" id="MobiDB-lite"/>
    </source>
</evidence>
<dbReference type="OrthoDB" id="2404451at2759"/>
<gene>
    <name evidence="3" type="ORF">H1R20_g16320</name>
</gene>
<keyword evidence="1" id="KW-0175">Coiled coil</keyword>
<dbReference type="AlphaFoldDB" id="A0A9W8IW10"/>
<proteinExistence type="predicted"/>
<feature type="non-terminal residue" evidence="3">
    <location>
        <position position="1"/>
    </location>
</feature>